<dbReference type="KEGG" id="kpf:IX53_08960"/>
<dbReference type="EMBL" id="CP011232">
    <property type="protein sequence ID" value="AKI97928.1"/>
    <property type="molecule type" value="Genomic_DNA"/>
</dbReference>
<reference evidence="3 4" key="1">
    <citation type="submission" date="2015-04" db="EMBL/GenBank/DDBJ databases">
        <title>Complete Genome Sequence of Kosmotoga pacifica SLHLJ1.</title>
        <authorList>
            <person name="Jiang L.J."/>
            <person name="Shao Z.Z."/>
            <person name="Jebbar M."/>
        </authorList>
    </citation>
    <scope>NUCLEOTIDE SEQUENCE [LARGE SCALE GENOMIC DNA]</scope>
    <source>
        <strain evidence="3 4">SLHLJ1</strain>
    </source>
</reference>
<evidence type="ECO:0000313" key="3">
    <source>
        <dbReference type="EMBL" id="AKI97928.1"/>
    </source>
</evidence>
<comment type="similarity">
    <text evidence="1 2">Belongs to the MEMO1 family.</text>
</comment>
<keyword evidence="4" id="KW-1185">Reference proteome</keyword>
<dbReference type="Proteomes" id="UP000035159">
    <property type="component" value="Chromosome"/>
</dbReference>
<dbReference type="AlphaFoldDB" id="A0A0G2ZGK4"/>
<keyword evidence="3" id="KW-0560">Oxidoreductase</keyword>
<dbReference type="Pfam" id="PF01875">
    <property type="entry name" value="Memo"/>
    <property type="match status" value="1"/>
</dbReference>
<dbReference type="GO" id="GO:0051213">
    <property type="term" value="F:dioxygenase activity"/>
    <property type="evidence" value="ECO:0007669"/>
    <property type="project" value="UniProtKB-KW"/>
</dbReference>
<dbReference type="CDD" id="cd07361">
    <property type="entry name" value="MEMO_like"/>
    <property type="match status" value="1"/>
</dbReference>
<dbReference type="Gene3D" id="3.40.830.10">
    <property type="entry name" value="LigB-like"/>
    <property type="match status" value="1"/>
</dbReference>
<protein>
    <recommendedName>
        <fullName evidence="2">MEMO1 family protein IX53_08960</fullName>
    </recommendedName>
</protein>
<evidence type="ECO:0000313" key="4">
    <source>
        <dbReference type="Proteomes" id="UP000035159"/>
    </source>
</evidence>
<dbReference type="OrthoDB" id="9785549at2"/>
<proteinExistence type="inferred from homology"/>
<dbReference type="STRING" id="1330330.IX53_08960"/>
<dbReference type="PANTHER" id="PTHR11060">
    <property type="entry name" value="PROTEIN MEMO1"/>
    <property type="match status" value="1"/>
</dbReference>
<dbReference type="InterPro" id="IPR002737">
    <property type="entry name" value="MEMO1_fam"/>
</dbReference>
<dbReference type="PATRIC" id="fig|1330330.3.peg.1823"/>
<accession>A0A0G2ZGK4</accession>
<dbReference type="HAMAP" id="MF_00055">
    <property type="entry name" value="MEMO1"/>
    <property type="match status" value="1"/>
</dbReference>
<dbReference type="NCBIfam" id="TIGR04336">
    <property type="entry name" value="AmmeMemoSam_B"/>
    <property type="match status" value="1"/>
</dbReference>
<organism evidence="3 4">
    <name type="scientific">Kosmotoga pacifica</name>
    <dbReference type="NCBI Taxonomy" id="1330330"/>
    <lineage>
        <taxon>Bacteria</taxon>
        <taxon>Thermotogati</taxon>
        <taxon>Thermotogota</taxon>
        <taxon>Thermotogae</taxon>
        <taxon>Kosmotogales</taxon>
        <taxon>Kosmotogaceae</taxon>
        <taxon>Kosmotoga</taxon>
    </lineage>
</organism>
<evidence type="ECO:0000256" key="2">
    <source>
        <dbReference type="HAMAP-Rule" id="MF_00055"/>
    </source>
</evidence>
<dbReference type="RefSeq" id="WP_047755063.1">
    <property type="nucleotide sequence ID" value="NZ_CAJUHA010000018.1"/>
</dbReference>
<sequence length="275" mass="30250">MVRTAVFSGRFYAGFSDELKNQIKTCFLHKIGPGSLPGPVTKKMIGNAGLISPHAGYIYSGPVAANGFYEIASFGRPERVVLIGPNHSGFGSPLSVWPSGEWITPLGTLKIDEEFTNSLIVSTEHLSADTSAHLYEHSLEVQLPFLQYLFGNDFKIVTITMMDQRYETAKLLADNLKELIKDGGTLVVASSDLNHYEDHETTMRKDTLLIERIEERDTHGLFEEAMNKKISACGLGPIATVLMLFENVRILKHATSGDVSGDFLHTVGYLSAVLN</sequence>
<name>A0A0G2ZGK4_9BACT</name>
<evidence type="ECO:0000256" key="1">
    <source>
        <dbReference type="ARBA" id="ARBA00006315"/>
    </source>
</evidence>
<dbReference type="PANTHER" id="PTHR11060:SF0">
    <property type="entry name" value="PROTEIN MEMO1"/>
    <property type="match status" value="1"/>
</dbReference>
<keyword evidence="3" id="KW-0223">Dioxygenase</keyword>
<gene>
    <name evidence="3" type="ORF">IX53_08960</name>
</gene>